<name>A0A078AQA0_STYLE</name>
<dbReference type="PANTHER" id="PTHR48420">
    <property type="entry name" value="NON-HAEM DIOXYGENASE N-TERMINAL DOMAIN-CONTAINING PROTEIN"/>
    <property type="match status" value="1"/>
</dbReference>
<evidence type="ECO:0000259" key="1">
    <source>
        <dbReference type="Pfam" id="PF08719"/>
    </source>
</evidence>
<dbReference type="AlphaFoldDB" id="A0A078AQA0"/>
<sequence>MVLKAINKRLFSENIRDLSHLKQTCSIDYHQFFDNSKHEQTFQLIKSGIQNESSTGLVIITNVPEIEILRNRLFKSFRDFLVLPDPYLQNLQKVEYGYGIGWNQGGKTQRYKWDSEADEPLSQSFYANPVQDDFLDHDGRQCQNVWPTELMPQFETDFKSTIKPMMKVGMRFCEFIDQILIEMYPGYNPLLKINLEKSEKMKARLLHYKAASNVSSSSVANHNLVQNVQNPVKLASWHKDYSLATLLLSSAFINKQGLTVDSLNGKGLVVIDNAGQHREVDIPESAIAIQIGEIIEIMSAGKIMARPHAVINNYCKSLRRQNLALFLEPPYQAKIEVPVDHISFAEYQNIASLNARWRNNMTFREFYVACRKYYRQETDAVIHFYIPSDRAEYHFLSNFYEGSPFQINGKMYKTAEHYYQSQKFANFNEELKEKIIAATSPAECKRVANEYQMLDSQTNQNQNHWNKWEKIKVDVMQIAINEKFGQNQILKERLVQTGNAILKENSPFDYFWGGTLAGSKNQLGKLLMDYRERLRSYV</sequence>
<dbReference type="SUPFAM" id="SSF143990">
    <property type="entry name" value="YbiA-like"/>
    <property type="match status" value="1"/>
</dbReference>
<dbReference type="Proteomes" id="UP000039865">
    <property type="component" value="Unassembled WGS sequence"/>
</dbReference>
<dbReference type="EMBL" id="CCKQ01011550">
    <property type="protein sequence ID" value="CDW83123.1"/>
    <property type="molecule type" value="Genomic_DNA"/>
</dbReference>
<gene>
    <name evidence="2" type="primary">Contig2105.g2262</name>
    <name evidence="2" type="ORF">STYLEM_12162</name>
</gene>
<protein>
    <submittedName>
        <fullName evidence="2">Gtp cyclohydrolase ii</fullName>
    </submittedName>
</protein>
<evidence type="ECO:0000313" key="3">
    <source>
        <dbReference type="Proteomes" id="UP000039865"/>
    </source>
</evidence>
<evidence type="ECO:0000313" key="2">
    <source>
        <dbReference type="EMBL" id="CDW83123.1"/>
    </source>
</evidence>
<dbReference type="InParanoid" id="A0A078AQA0"/>
<dbReference type="Gene3D" id="1.10.357.40">
    <property type="entry name" value="YbiA-like"/>
    <property type="match status" value="1"/>
</dbReference>
<dbReference type="PANTHER" id="PTHR48420:SF1">
    <property type="entry name" value="NON-HAEM DIOXYGENASE N-TERMINAL DOMAIN-CONTAINING PROTEIN"/>
    <property type="match status" value="1"/>
</dbReference>
<reference evidence="2 3" key="1">
    <citation type="submission" date="2014-06" db="EMBL/GenBank/DDBJ databases">
        <authorList>
            <person name="Swart Estienne"/>
        </authorList>
    </citation>
    <scope>NUCLEOTIDE SEQUENCE [LARGE SCALE GENOMIC DNA]</scope>
    <source>
        <strain evidence="2 3">130c</strain>
    </source>
</reference>
<accession>A0A078AQA0</accession>
<dbReference type="SUPFAM" id="SSF51197">
    <property type="entry name" value="Clavaminate synthase-like"/>
    <property type="match status" value="1"/>
</dbReference>
<dbReference type="NCBIfam" id="TIGR02464">
    <property type="entry name" value="ribofla_fusion"/>
    <property type="match status" value="1"/>
</dbReference>
<organism evidence="2 3">
    <name type="scientific">Stylonychia lemnae</name>
    <name type="common">Ciliate</name>
    <dbReference type="NCBI Taxonomy" id="5949"/>
    <lineage>
        <taxon>Eukaryota</taxon>
        <taxon>Sar</taxon>
        <taxon>Alveolata</taxon>
        <taxon>Ciliophora</taxon>
        <taxon>Intramacronucleata</taxon>
        <taxon>Spirotrichea</taxon>
        <taxon>Stichotrichia</taxon>
        <taxon>Sporadotrichida</taxon>
        <taxon>Oxytrichidae</taxon>
        <taxon>Stylonychinae</taxon>
        <taxon>Stylonychia</taxon>
    </lineage>
</organism>
<dbReference type="InterPro" id="IPR037238">
    <property type="entry name" value="YbiA-like_sf"/>
</dbReference>
<feature type="domain" description="NADAR" evidence="1">
    <location>
        <begin position="389"/>
        <end position="535"/>
    </location>
</feature>
<dbReference type="InterPro" id="IPR012816">
    <property type="entry name" value="NADAR"/>
</dbReference>
<dbReference type="Gene3D" id="2.60.120.330">
    <property type="entry name" value="B-lactam Antibiotic, Isopenicillin N Synthase, Chain"/>
    <property type="match status" value="1"/>
</dbReference>
<keyword evidence="2" id="KW-0378">Hydrolase</keyword>
<dbReference type="GO" id="GO:0016787">
    <property type="term" value="F:hydrolase activity"/>
    <property type="evidence" value="ECO:0007669"/>
    <property type="project" value="UniProtKB-KW"/>
</dbReference>
<proteinExistence type="predicted"/>
<dbReference type="Pfam" id="PF08719">
    <property type="entry name" value="NADAR"/>
    <property type="match status" value="1"/>
</dbReference>
<dbReference type="InterPro" id="IPR027443">
    <property type="entry name" value="IPNS-like_sf"/>
</dbReference>
<dbReference type="CDD" id="cd15457">
    <property type="entry name" value="NADAR"/>
    <property type="match status" value="1"/>
</dbReference>
<keyword evidence="3" id="KW-1185">Reference proteome</keyword>
<dbReference type="OrthoDB" id="206452at2759"/>